<keyword evidence="2" id="KW-0479">Metal-binding</keyword>
<dbReference type="InterPro" id="IPR020891">
    <property type="entry name" value="UPF0758_CS"/>
</dbReference>
<dbReference type="EMBL" id="LAZR01064253">
    <property type="protein sequence ID" value="KKK57888.1"/>
    <property type="molecule type" value="Genomic_DNA"/>
</dbReference>
<organism evidence="7">
    <name type="scientific">marine sediment metagenome</name>
    <dbReference type="NCBI Taxonomy" id="412755"/>
    <lineage>
        <taxon>unclassified sequences</taxon>
        <taxon>metagenomes</taxon>
        <taxon>ecological metagenomes</taxon>
    </lineage>
</organism>
<dbReference type="SUPFAM" id="SSF102712">
    <property type="entry name" value="JAB1/MPN domain"/>
    <property type="match status" value="1"/>
</dbReference>
<dbReference type="CDD" id="cd08071">
    <property type="entry name" value="MPN_DUF2466"/>
    <property type="match status" value="1"/>
</dbReference>
<keyword evidence="5" id="KW-0482">Metalloprotease</keyword>
<sequence>MTTALQNTRPRRWPAKPQWLRVVREGEVEVTSPPTIRSPADAAALLRMRGAHLEEVEVFYVILLDAQNNVRGAQEVARGILNSAPVHPREVFRLAVVHGAAGIIIAHNHPSGNPAPSGDDKAVTVQMLEAGKLLDIPVHDHLIVCGDNFFSFAEAGLL</sequence>
<evidence type="ECO:0000256" key="3">
    <source>
        <dbReference type="ARBA" id="ARBA00022801"/>
    </source>
</evidence>
<keyword evidence="1" id="KW-0645">Protease</keyword>
<dbReference type="GO" id="GO:0008237">
    <property type="term" value="F:metallopeptidase activity"/>
    <property type="evidence" value="ECO:0007669"/>
    <property type="project" value="UniProtKB-KW"/>
</dbReference>
<dbReference type="InterPro" id="IPR001405">
    <property type="entry name" value="UPF0758"/>
</dbReference>
<dbReference type="Gene3D" id="3.40.140.10">
    <property type="entry name" value="Cytidine Deaminase, domain 2"/>
    <property type="match status" value="1"/>
</dbReference>
<keyword evidence="3" id="KW-0378">Hydrolase</keyword>
<reference evidence="7" key="1">
    <citation type="journal article" date="2015" name="Nature">
        <title>Complex archaea that bridge the gap between prokaryotes and eukaryotes.</title>
        <authorList>
            <person name="Spang A."/>
            <person name="Saw J.H."/>
            <person name="Jorgensen S.L."/>
            <person name="Zaremba-Niedzwiedzka K."/>
            <person name="Martijn J."/>
            <person name="Lind A.E."/>
            <person name="van Eijk R."/>
            <person name="Schleper C."/>
            <person name="Guy L."/>
            <person name="Ettema T.J."/>
        </authorList>
    </citation>
    <scope>NUCLEOTIDE SEQUENCE</scope>
</reference>
<proteinExistence type="predicted"/>
<evidence type="ECO:0000256" key="2">
    <source>
        <dbReference type="ARBA" id="ARBA00022723"/>
    </source>
</evidence>
<dbReference type="InterPro" id="IPR025657">
    <property type="entry name" value="RadC_JAB"/>
</dbReference>
<dbReference type="GO" id="GO:0046872">
    <property type="term" value="F:metal ion binding"/>
    <property type="evidence" value="ECO:0007669"/>
    <property type="project" value="UniProtKB-KW"/>
</dbReference>
<evidence type="ECO:0000256" key="4">
    <source>
        <dbReference type="ARBA" id="ARBA00022833"/>
    </source>
</evidence>
<dbReference type="GO" id="GO:0006508">
    <property type="term" value="P:proteolysis"/>
    <property type="evidence" value="ECO:0007669"/>
    <property type="project" value="UniProtKB-KW"/>
</dbReference>
<comment type="caution">
    <text evidence="7">The sequence shown here is derived from an EMBL/GenBank/DDBJ whole genome shotgun (WGS) entry which is preliminary data.</text>
</comment>
<dbReference type="InterPro" id="IPR037518">
    <property type="entry name" value="MPN"/>
</dbReference>
<evidence type="ECO:0000256" key="1">
    <source>
        <dbReference type="ARBA" id="ARBA00022670"/>
    </source>
</evidence>
<name>A0A0F8WMJ5_9ZZZZ</name>
<feature type="domain" description="MPN" evidence="6">
    <location>
        <begin position="35"/>
        <end position="158"/>
    </location>
</feature>
<dbReference type="Pfam" id="PF04002">
    <property type="entry name" value="RadC"/>
    <property type="match status" value="1"/>
</dbReference>
<dbReference type="PROSITE" id="PS01302">
    <property type="entry name" value="UPF0758"/>
    <property type="match status" value="1"/>
</dbReference>
<dbReference type="PANTHER" id="PTHR30471:SF3">
    <property type="entry name" value="UPF0758 PROTEIN YEES-RELATED"/>
    <property type="match status" value="1"/>
</dbReference>
<evidence type="ECO:0000313" key="7">
    <source>
        <dbReference type="EMBL" id="KKK57888.1"/>
    </source>
</evidence>
<evidence type="ECO:0000259" key="6">
    <source>
        <dbReference type="PROSITE" id="PS50249"/>
    </source>
</evidence>
<evidence type="ECO:0000256" key="5">
    <source>
        <dbReference type="ARBA" id="ARBA00023049"/>
    </source>
</evidence>
<dbReference type="AlphaFoldDB" id="A0A0F8WMJ5"/>
<dbReference type="PROSITE" id="PS50249">
    <property type="entry name" value="MPN"/>
    <property type="match status" value="1"/>
</dbReference>
<protein>
    <recommendedName>
        <fullName evidence="6">MPN domain-containing protein</fullName>
    </recommendedName>
</protein>
<dbReference type="PANTHER" id="PTHR30471">
    <property type="entry name" value="DNA REPAIR PROTEIN RADC"/>
    <property type="match status" value="1"/>
</dbReference>
<accession>A0A0F8WMJ5</accession>
<keyword evidence="4" id="KW-0862">Zinc</keyword>
<gene>
    <name evidence="7" type="ORF">LCGC14_3049960</name>
</gene>